<dbReference type="HOGENOM" id="CLU_2837210_0_0_9"/>
<reference evidence="1 2" key="1">
    <citation type="submission" date="2010-01" db="EMBL/GenBank/DDBJ databases">
        <authorList>
            <person name="Weinstock G."/>
            <person name="Sodergren E."/>
            <person name="Clifton S."/>
            <person name="Fulton L."/>
            <person name="Fulton B."/>
            <person name="Courtney L."/>
            <person name="Fronick C."/>
            <person name="Harrison M."/>
            <person name="Strong C."/>
            <person name="Farmer C."/>
            <person name="Delahaunty K."/>
            <person name="Markovic C."/>
            <person name="Hall O."/>
            <person name="Minx P."/>
            <person name="Tomlinson C."/>
            <person name="Mitreva M."/>
            <person name="Nelson J."/>
            <person name="Hou S."/>
            <person name="Wollam A."/>
            <person name="Pepin K.H."/>
            <person name="Johnson M."/>
            <person name="Bhonagiri V."/>
            <person name="Nash W.E."/>
            <person name="Warren W."/>
            <person name="Chinwalla A."/>
            <person name="Mardis E.R."/>
            <person name="Wilson R.K."/>
        </authorList>
    </citation>
    <scope>NUCLEOTIDE SEQUENCE [LARGE SCALE GENOMIC DNA]</scope>
    <source>
        <strain evidence="1 2">DSM 13479</strain>
    </source>
</reference>
<organism evidence="1 2">
    <name type="scientific">Hungatella hathewayi DSM 13479</name>
    <dbReference type="NCBI Taxonomy" id="566550"/>
    <lineage>
        <taxon>Bacteria</taxon>
        <taxon>Bacillati</taxon>
        <taxon>Bacillota</taxon>
        <taxon>Clostridia</taxon>
        <taxon>Lachnospirales</taxon>
        <taxon>Lachnospiraceae</taxon>
        <taxon>Hungatella</taxon>
    </lineage>
</organism>
<evidence type="ECO:0000313" key="1">
    <source>
        <dbReference type="EMBL" id="EFC96790.1"/>
    </source>
</evidence>
<dbReference type="Proteomes" id="UP000004968">
    <property type="component" value="Unassembled WGS sequence"/>
</dbReference>
<sequence length="66" mass="7265">DTLKAIEEGNYGYYTTSFCPPATDVALQDIDGVWLGTMSAEEVLDRTDAEFEKELANGLVVPLPKR</sequence>
<name>D3AN13_9FIRM</name>
<proteinExistence type="predicted"/>
<dbReference type="EMBL" id="ACIO01000497">
    <property type="protein sequence ID" value="EFC96790.1"/>
    <property type="molecule type" value="Genomic_DNA"/>
</dbReference>
<accession>D3AN13</accession>
<feature type="non-terminal residue" evidence="1">
    <location>
        <position position="1"/>
    </location>
</feature>
<gene>
    <name evidence="1" type="ORF">CLOSTHATH_05013</name>
</gene>
<protein>
    <submittedName>
        <fullName evidence="1">Uncharacterized protein</fullName>
    </submittedName>
</protein>
<evidence type="ECO:0000313" key="2">
    <source>
        <dbReference type="Proteomes" id="UP000004968"/>
    </source>
</evidence>
<comment type="caution">
    <text evidence="1">The sequence shown here is derived from an EMBL/GenBank/DDBJ whole genome shotgun (WGS) entry which is preliminary data.</text>
</comment>
<dbReference type="AlphaFoldDB" id="D3AN13"/>